<sequence>MTDHYTATLDRIVDETTAVLLLEDEGSVVDERTVDVERLPLDGRHDGAVFDVELADGSLRAVTHRPDAERDRRERLQDRFDRLSERPPDDDS</sequence>
<feature type="region of interest" description="Disordered" evidence="1">
    <location>
        <begin position="63"/>
        <end position="92"/>
    </location>
</feature>
<name>A0ABD5PS34_9EURY</name>
<dbReference type="RefSeq" id="WP_250139998.1">
    <property type="nucleotide sequence ID" value="NZ_JALIQP010000002.1"/>
</dbReference>
<proteinExistence type="predicted"/>
<dbReference type="EMBL" id="JBHSFA010000007">
    <property type="protein sequence ID" value="MFC4543326.1"/>
    <property type="molecule type" value="Genomic_DNA"/>
</dbReference>
<dbReference type="Pfam" id="PF11213">
    <property type="entry name" value="DUF3006"/>
    <property type="match status" value="1"/>
</dbReference>
<dbReference type="InterPro" id="IPR021377">
    <property type="entry name" value="DUF3006"/>
</dbReference>
<organism evidence="2 3">
    <name type="scientific">Halosolutus amylolyticus</name>
    <dbReference type="NCBI Taxonomy" id="2932267"/>
    <lineage>
        <taxon>Archaea</taxon>
        <taxon>Methanobacteriati</taxon>
        <taxon>Methanobacteriota</taxon>
        <taxon>Stenosarchaea group</taxon>
        <taxon>Halobacteria</taxon>
        <taxon>Halobacteriales</taxon>
        <taxon>Natrialbaceae</taxon>
        <taxon>Halosolutus</taxon>
    </lineage>
</organism>
<feature type="compositionally biased region" description="Basic and acidic residues" evidence="1">
    <location>
        <begin position="64"/>
        <end position="92"/>
    </location>
</feature>
<comment type="caution">
    <text evidence="2">The sequence shown here is derived from an EMBL/GenBank/DDBJ whole genome shotgun (WGS) entry which is preliminary data.</text>
</comment>
<accession>A0ABD5PS34</accession>
<gene>
    <name evidence="2" type="ORF">ACFO5R_15460</name>
</gene>
<evidence type="ECO:0000313" key="3">
    <source>
        <dbReference type="Proteomes" id="UP001595898"/>
    </source>
</evidence>
<evidence type="ECO:0000313" key="2">
    <source>
        <dbReference type="EMBL" id="MFC4543326.1"/>
    </source>
</evidence>
<dbReference type="AlphaFoldDB" id="A0ABD5PS34"/>
<reference evidence="2 3" key="1">
    <citation type="journal article" date="2019" name="Int. J. Syst. Evol. Microbiol.">
        <title>The Global Catalogue of Microorganisms (GCM) 10K type strain sequencing project: providing services to taxonomists for standard genome sequencing and annotation.</title>
        <authorList>
            <consortium name="The Broad Institute Genomics Platform"/>
            <consortium name="The Broad Institute Genome Sequencing Center for Infectious Disease"/>
            <person name="Wu L."/>
            <person name="Ma J."/>
        </authorList>
    </citation>
    <scope>NUCLEOTIDE SEQUENCE [LARGE SCALE GENOMIC DNA]</scope>
    <source>
        <strain evidence="2 3">WLHS5</strain>
    </source>
</reference>
<dbReference type="Proteomes" id="UP001595898">
    <property type="component" value="Unassembled WGS sequence"/>
</dbReference>
<protein>
    <submittedName>
        <fullName evidence="2">DUF3006 domain-containing protein</fullName>
    </submittedName>
</protein>
<keyword evidence="3" id="KW-1185">Reference proteome</keyword>
<evidence type="ECO:0000256" key="1">
    <source>
        <dbReference type="SAM" id="MobiDB-lite"/>
    </source>
</evidence>